<dbReference type="InterPro" id="IPR036691">
    <property type="entry name" value="Endo/exonu/phosph_ase_sf"/>
</dbReference>
<evidence type="ECO:0000259" key="1">
    <source>
        <dbReference type="PROSITE" id="PS50878"/>
    </source>
</evidence>
<dbReference type="InterPro" id="IPR000477">
    <property type="entry name" value="RT_dom"/>
</dbReference>
<proteinExistence type="predicted"/>
<dbReference type="InterPro" id="IPR005135">
    <property type="entry name" value="Endo/exonuclease/phosphatase"/>
</dbReference>
<keyword evidence="3" id="KW-1185">Reference proteome</keyword>
<evidence type="ECO:0000313" key="3">
    <source>
        <dbReference type="Proteomes" id="UP000472267"/>
    </source>
</evidence>
<dbReference type="InterPro" id="IPR043502">
    <property type="entry name" value="DNA/RNA_pol_sf"/>
</dbReference>
<dbReference type="OMA" id="CFKDFYK"/>
<reference evidence="2" key="3">
    <citation type="submission" date="2025-09" db="UniProtKB">
        <authorList>
            <consortium name="Ensembl"/>
        </authorList>
    </citation>
    <scope>IDENTIFICATION</scope>
</reference>
<dbReference type="SUPFAM" id="SSF56672">
    <property type="entry name" value="DNA/RNA polymerases"/>
    <property type="match status" value="1"/>
</dbReference>
<dbReference type="PROSITE" id="PS50878">
    <property type="entry name" value="RT_POL"/>
    <property type="match status" value="1"/>
</dbReference>
<evidence type="ECO:0000313" key="2">
    <source>
        <dbReference type="Ensembl" id="ENSSFAP00005042321.1"/>
    </source>
</evidence>
<sequence>MANAAGSIVRFICWNIKGLGGAVKRSRVFSHLKRLKPDIIFLQETHMRSRDQVRLRCPWISEVFHSSFNSKARGVAILIAKSVQFTHNKTISDRDGRYLIVLGTIFDSPVLLVNVYAPNFDNPGFMNNLFENLPSLNDHLLVFGGDLNCAINPELDRSTSVSASSQMAKALSSFMSSGGYVDPWRCRNPTSREYSFYSHVHQTFSRIDYFFIDGSLLSKVVDVMYHPIVISDHSPVSLDIQIQSRPRYSLPWRFNTSLLSDDKFCGFIMSAIDDFISCNQSDSNPVSKTLLWESLKAYLRGQIISYSAYLKKLRDSNIKKLSSEIKCLDQQLAAVHCENLTKRRVALQTDLDLITTTEAERLLMHSRSKYYEHGDKSGRLLAHQLRRQTSSRLIPRIKDGSGTLVEEPRLVNSVFSSFCESLYSSEFSSNVMVMHTFLNGLDFPIIDQESAAQLDSELTAQELVLALQSMNNLRTPGPDGYPVEFFKTFHAKLIPLLHSVYLESLSSGCLPPTLRQASISLILKKEKDPDLCTSYRPVSLMNVDAKILAKALACRLEKILPSVISNEQTGFIKGRQLFYNVRTLLNVLYSRESSASPEVVIAVDAEKAFDRVEWRYLFAVLTKFGFGRKFISWIRLLYTLPCARVVTNNIQSNYFTLNRGCRQGCPLSPLLFALAIEPLSILLRSSPWLTGIVRKHTEFKLSLYADDLLLYVTDPKTVVPNMISTFHRFGLLSGYRINVSKCECYPVNKPALQLSSSDVPFRISTSGFKYLGVQLTRSYKSLYASNFLPLLAEMKADFQRWNFLPLSLIGRINTVKMVVLPKFLFLCQNLPIVLPKAFFKSVDSVISHFLWKGRPPRVRLKVLQSCKFEGGLSLPNFQFYYWAVNITRIAYWTKLLNVPWCQLEAQSCTSSSLSALLTGSITTNPSGLTSSPVVISTLKIWFQFRKQHGFTGFSPLTPLLGNHAFKPTFIDPVFSIWHEKGLRCFKDFYKDGVFYSFTDLAQEFTLPSSHLFRYFQMRHCAKLLFPSFPHLPPAQPWAELLQLNPSQKSLITKIYVNIQAFNSNMTTKIKEAWENELGLTLDNHWWDSVLQHIHKSTICARLTLIQFKVLFRCHYSKTRLAKIFPSTLDICDRCGLSPCNLTHMFFSCSALANFWRTYFDTMSKVLLKTVDFSPCVAIFGLPVDFSNYSPLQLQVISFTSLIARRHLLLQWKSVTAPSSKRWICEVMSFL</sequence>
<accession>A0A672IKH9</accession>
<dbReference type="Proteomes" id="UP000472267">
    <property type="component" value="Chromosome 14"/>
</dbReference>
<dbReference type="Pfam" id="PF03372">
    <property type="entry name" value="Exo_endo_phos"/>
    <property type="match status" value="1"/>
</dbReference>
<dbReference type="PANTHER" id="PTHR31635">
    <property type="entry name" value="REVERSE TRANSCRIPTASE DOMAIN-CONTAINING PROTEIN-RELATED"/>
    <property type="match status" value="1"/>
</dbReference>
<protein>
    <recommendedName>
        <fullName evidence="1">Reverse transcriptase domain-containing protein</fullName>
    </recommendedName>
</protein>
<name>A0A672IKH9_SALFA</name>
<dbReference type="CDD" id="cd09076">
    <property type="entry name" value="L1-EN"/>
    <property type="match status" value="1"/>
</dbReference>
<dbReference type="PANTHER" id="PTHR31635:SF196">
    <property type="entry name" value="REVERSE TRANSCRIPTASE DOMAIN-CONTAINING PROTEIN-RELATED"/>
    <property type="match status" value="1"/>
</dbReference>
<dbReference type="GO" id="GO:0003824">
    <property type="term" value="F:catalytic activity"/>
    <property type="evidence" value="ECO:0007669"/>
    <property type="project" value="InterPro"/>
</dbReference>
<dbReference type="Gene3D" id="3.60.10.10">
    <property type="entry name" value="Endonuclease/exonuclease/phosphatase"/>
    <property type="match status" value="1"/>
</dbReference>
<dbReference type="Ensembl" id="ENSSFAT00005043855.1">
    <property type="protein sequence ID" value="ENSSFAP00005042321.1"/>
    <property type="gene ID" value="ENSSFAG00005021004.1"/>
</dbReference>
<reference evidence="2" key="1">
    <citation type="submission" date="2019-06" db="EMBL/GenBank/DDBJ databases">
        <authorList>
            <consortium name="Wellcome Sanger Institute Data Sharing"/>
        </authorList>
    </citation>
    <scope>NUCLEOTIDE SEQUENCE [LARGE SCALE GENOMIC DNA]</scope>
</reference>
<organism evidence="2 3">
    <name type="scientific">Salarias fasciatus</name>
    <name type="common">Jewelled blenny</name>
    <name type="synonym">Blennius fasciatus</name>
    <dbReference type="NCBI Taxonomy" id="181472"/>
    <lineage>
        <taxon>Eukaryota</taxon>
        <taxon>Metazoa</taxon>
        <taxon>Chordata</taxon>
        <taxon>Craniata</taxon>
        <taxon>Vertebrata</taxon>
        <taxon>Euteleostomi</taxon>
        <taxon>Actinopterygii</taxon>
        <taxon>Neopterygii</taxon>
        <taxon>Teleostei</taxon>
        <taxon>Neoteleostei</taxon>
        <taxon>Acanthomorphata</taxon>
        <taxon>Ovalentaria</taxon>
        <taxon>Blenniimorphae</taxon>
        <taxon>Blenniiformes</taxon>
        <taxon>Blennioidei</taxon>
        <taxon>Blenniidae</taxon>
        <taxon>Salariinae</taxon>
        <taxon>Salarias</taxon>
    </lineage>
</organism>
<dbReference type="AlphaFoldDB" id="A0A672IKH9"/>
<dbReference type="InParanoid" id="A0A672IKH9"/>
<dbReference type="Pfam" id="PF00078">
    <property type="entry name" value="RVT_1"/>
    <property type="match status" value="1"/>
</dbReference>
<dbReference type="SUPFAM" id="SSF56219">
    <property type="entry name" value="DNase I-like"/>
    <property type="match status" value="1"/>
</dbReference>
<dbReference type="CDD" id="cd01650">
    <property type="entry name" value="RT_nLTR_like"/>
    <property type="match status" value="1"/>
</dbReference>
<feature type="domain" description="Reverse transcriptase" evidence="1">
    <location>
        <begin position="503"/>
        <end position="775"/>
    </location>
</feature>
<reference evidence="2" key="2">
    <citation type="submission" date="2025-08" db="UniProtKB">
        <authorList>
            <consortium name="Ensembl"/>
        </authorList>
    </citation>
    <scope>IDENTIFICATION</scope>
</reference>